<proteinExistence type="predicted"/>
<dbReference type="AlphaFoldDB" id="X1D7U5"/>
<feature type="compositionally biased region" description="Polar residues" evidence="1">
    <location>
        <begin position="1"/>
        <end position="15"/>
    </location>
</feature>
<feature type="region of interest" description="Disordered" evidence="1">
    <location>
        <begin position="1"/>
        <end position="20"/>
    </location>
</feature>
<protein>
    <submittedName>
        <fullName evidence="2">Uncharacterized protein</fullName>
    </submittedName>
</protein>
<evidence type="ECO:0000256" key="1">
    <source>
        <dbReference type="SAM" id="MobiDB-lite"/>
    </source>
</evidence>
<dbReference type="EMBL" id="BART01024751">
    <property type="protein sequence ID" value="GAG92506.1"/>
    <property type="molecule type" value="Genomic_DNA"/>
</dbReference>
<name>X1D7U5_9ZZZZ</name>
<organism evidence="2">
    <name type="scientific">marine sediment metagenome</name>
    <dbReference type="NCBI Taxonomy" id="412755"/>
    <lineage>
        <taxon>unclassified sequences</taxon>
        <taxon>metagenomes</taxon>
        <taxon>ecological metagenomes</taxon>
    </lineage>
</organism>
<gene>
    <name evidence="2" type="ORF">S01H4_44608</name>
</gene>
<feature type="non-terminal residue" evidence="2">
    <location>
        <position position="71"/>
    </location>
</feature>
<comment type="caution">
    <text evidence="2">The sequence shown here is derived from an EMBL/GenBank/DDBJ whole genome shotgun (WGS) entry which is preliminary data.</text>
</comment>
<evidence type="ECO:0000313" key="2">
    <source>
        <dbReference type="EMBL" id="GAG92506.1"/>
    </source>
</evidence>
<sequence length="71" mass="7460">MRFQNTDDTDFTATPPSGGGAWTGAYLAGVADIGADTDEMVFVDEDGVTPVGYLNLENSSAQATFLVEIPE</sequence>
<reference evidence="2" key="1">
    <citation type="journal article" date="2014" name="Front. Microbiol.">
        <title>High frequency of phylogenetically diverse reductive dehalogenase-homologous genes in deep subseafloor sedimentary metagenomes.</title>
        <authorList>
            <person name="Kawai M."/>
            <person name="Futagami T."/>
            <person name="Toyoda A."/>
            <person name="Takaki Y."/>
            <person name="Nishi S."/>
            <person name="Hori S."/>
            <person name="Arai W."/>
            <person name="Tsubouchi T."/>
            <person name="Morono Y."/>
            <person name="Uchiyama I."/>
            <person name="Ito T."/>
            <person name="Fujiyama A."/>
            <person name="Inagaki F."/>
            <person name="Takami H."/>
        </authorList>
    </citation>
    <scope>NUCLEOTIDE SEQUENCE</scope>
    <source>
        <strain evidence="2">Expedition CK06-06</strain>
    </source>
</reference>
<accession>X1D7U5</accession>